<name>A0AAD6V2J9_9AGAR</name>
<dbReference type="AlphaFoldDB" id="A0AAD6V2J9"/>
<feature type="compositionally biased region" description="Polar residues" evidence="1">
    <location>
        <begin position="733"/>
        <end position="747"/>
    </location>
</feature>
<keyword evidence="4" id="KW-1185">Reference proteome</keyword>
<sequence>MTIAKRNDDCKGTVRPACGYVHRLTAHLQPAFGPMPEVQSLMSLSTCGHMRAQQLGGGSVDVRVESRIWLRNVNDAWTRVSDAHCRRLHRYRDCSTMLNDMESAMDALTASMGIETCTCSGACLGCTAPLGDSVPRARRCSGSGMPALTYAAAVTYASIPLENEYVNLTVTLGFRISKLEGHAIAVATEPNPAGGKLKDPEYDARIEHKLPSDNLLEPESDATGPSRRATAWDPPYSVAVRDSYGIVDHDNRRQGNATATPGRAPFHRAMPCGDRGRSTYYYFRPVYADLDPGLRWINRGPDAGPLDKHPRLRSVKIQMKSRRSRIPLSEKGPVNRIRKSTRSRFMQPSVTTARRCHCWFPYLCESYFDWYNSISPKGNHVNLRPPMSSGGPGSPTFQMRSDEQASEGPADVGKCSALAPKVRSEGRITGTRGTTENGRRWGRCHHVTFSRNRVIPIERYLIPLHCSCQTDNRESVSYLQFNQASSALWPMRATGPHDQIMAVMNQIKRDGTGPPAVTQGLHALRACCKATTHSGNVMRRTLRDLEGGPIQGFTLFTVYGGGTRREDQGSARHIAELRRGIRRQDRERGALALHNLLAVSAAELRNRKLWDMMLIILTVRMMHICMASAIVAVIVDLGRRRGWRLQRRDRCTMLHDMDMDTGSAFDSTPAASMRIEFVHWHDHSQSGDSHVHVHPSLRILDTKISLECGDSLSATSCQLQCGPWGFGGRAGNLDTSPSAPGRSQESCKNLKDTAKGTGTEYDARIEHKLPLEVIIAAYRFNFPRVLPP</sequence>
<comment type="caution">
    <text evidence="3">The sequence shown here is derived from an EMBL/GenBank/DDBJ whole genome shotgun (WGS) entry which is preliminary data.</text>
</comment>
<evidence type="ECO:0000313" key="4">
    <source>
        <dbReference type="Proteomes" id="UP001219525"/>
    </source>
</evidence>
<feature type="region of interest" description="Disordered" evidence="1">
    <location>
        <begin position="732"/>
        <end position="753"/>
    </location>
</feature>
<evidence type="ECO:0000256" key="2">
    <source>
        <dbReference type="SAM" id="Phobius"/>
    </source>
</evidence>
<reference evidence="3" key="1">
    <citation type="submission" date="2023-03" db="EMBL/GenBank/DDBJ databases">
        <title>Massive genome expansion in bonnet fungi (Mycena s.s.) driven by repeated elements and novel gene families across ecological guilds.</title>
        <authorList>
            <consortium name="Lawrence Berkeley National Laboratory"/>
            <person name="Harder C.B."/>
            <person name="Miyauchi S."/>
            <person name="Viragh M."/>
            <person name="Kuo A."/>
            <person name="Thoen E."/>
            <person name="Andreopoulos B."/>
            <person name="Lu D."/>
            <person name="Skrede I."/>
            <person name="Drula E."/>
            <person name="Henrissat B."/>
            <person name="Morin E."/>
            <person name="Kohler A."/>
            <person name="Barry K."/>
            <person name="LaButti K."/>
            <person name="Morin E."/>
            <person name="Salamov A."/>
            <person name="Lipzen A."/>
            <person name="Mereny Z."/>
            <person name="Hegedus B."/>
            <person name="Baldrian P."/>
            <person name="Stursova M."/>
            <person name="Weitz H."/>
            <person name="Taylor A."/>
            <person name="Grigoriev I.V."/>
            <person name="Nagy L.G."/>
            <person name="Martin F."/>
            <person name="Kauserud H."/>
        </authorList>
    </citation>
    <scope>NUCLEOTIDE SEQUENCE</scope>
    <source>
        <strain evidence="3">9144</strain>
    </source>
</reference>
<keyword evidence="2" id="KW-1133">Transmembrane helix</keyword>
<protein>
    <submittedName>
        <fullName evidence="3">Uncharacterized protein</fullName>
    </submittedName>
</protein>
<feature type="region of interest" description="Disordered" evidence="1">
    <location>
        <begin position="209"/>
        <end position="232"/>
    </location>
</feature>
<keyword evidence="2" id="KW-0812">Transmembrane</keyword>
<dbReference type="Proteomes" id="UP001219525">
    <property type="component" value="Unassembled WGS sequence"/>
</dbReference>
<gene>
    <name evidence="3" type="ORF">GGX14DRAFT_659748</name>
</gene>
<dbReference type="EMBL" id="JARJCW010000062">
    <property type="protein sequence ID" value="KAJ7200525.1"/>
    <property type="molecule type" value="Genomic_DNA"/>
</dbReference>
<proteinExistence type="predicted"/>
<accession>A0AAD6V2J9</accession>
<evidence type="ECO:0000313" key="3">
    <source>
        <dbReference type="EMBL" id="KAJ7200525.1"/>
    </source>
</evidence>
<feature type="region of interest" description="Disordered" evidence="1">
    <location>
        <begin position="249"/>
        <end position="270"/>
    </location>
</feature>
<organism evidence="3 4">
    <name type="scientific">Mycena pura</name>
    <dbReference type="NCBI Taxonomy" id="153505"/>
    <lineage>
        <taxon>Eukaryota</taxon>
        <taxon>Fungi</taxon>
        <taxon>Dikarya</taxon>
        <taxon>Basidiomycota</taxon>
        <taxon>Agaricomycotina</taxon>
        <taxon>Agaricomycetes</taxon>
        <taxon>Agaricomycetidae</taxon>
        <taxon>Agaricales</taxon>
        <taxon>Marasmiineae</taxon>
        <taxon>Mycenaceae</taxon>
        <taxon>Mycena</taxon>
    </lineage>
</organism>
<evidence type="ECO:0000256" key="1">
    <source>
        <dbReference type="SAM" id="MobiDB-lite"/>
    </source>
</evidence>
<keyword evidence="2" id="KW-0472">Membrane</keyword>
<feature type="transmembrane region" description="Helical" evidence="2">
    <location>
        <begin position="612"/>
        <end position="638"/>
    </location>
</feature>
<feature type="region of interest" description="Disordered" evidence="1">
    <location>
        <begin position="382"/>
        <end position="414"/>
    </location>
</feature>